<accession>A0A2W6NHF9</accession>
<organism evidence="7 8">
    <name type="scientific">Paenibacillus silvae</name>
    <dbReference type="NCBI Taxonomy" id="1325358"/>
    <lineage>
        <taxon>Bacteria</taxon>
        <taxon>Bacillati</taxon>
        <taxon>Bacillota</taxon>
        <taxon>Bacilli</taxon>
        <taxon>Bacillales</taxon>
        <taxon>Paenibacillaceae</taxon>
        <taxon>Paenibacillus</taxon>
    </lineage>
</organism>
<dbReference type="InterPro" id="IPR029052">
    <property type="entry name" value="Metallo-depent_PP-like"/>
</dbReference>
<gene>
    <name evidence="7" type="ORF">DN757_14475</name>
</gene>
<dbReference type="GO" id="GO:0008768">
    <property type="term" value="F:UDP-sugar diphosphatase activity"/>
    <property type="evidence" value="ECO:0007669"/>
    <property type="project" value="TreeGrafter"/>
</dbReference>
<evidence type="ECO:0000256" key="3">
    <source>
        <dbReference type="ARBA" id="ARBA00022741"/>
    </source>
</evidence>
<dbReference type="InterPro" id="IPR008334">
    <property type="entry name" value="5'-Nucleotdase_C"/>
</dbReference>
<dbReference type="PANTHER" id="PTHR11575">
    <property type="entry name" value="5'-NUCLEOTIDASE-RELATED"/>
    <property type="match status" value="1"/>
</dbReference>
<comment type="caution">
    <text evidence="7">The sequence shown here is derived from an EMBL/GenBank/DDBJ whole genome shotgun (WGS) entry which is preliminary data.</text>
</comment>
<evidence type="ECO:0000256" key="4">
    <source>
        <dbReference type="RuleBase" id="RU362119"/>
    </source>
</evidence>
<evidence type="ECO:0000313" key="7">
    <source>
        <dbReference type="EMBL" id="PZT55065.1"/>
    </source>
</evidence>
<keyword evidence="4" id="KW-0378">Hydrolase</keyword>
<sequence>MEELTMSDPKTLTIVYTNDFHAQDKPVRATWIEGSPMMGGAAYMATYINKVRKTEPNVLVLDAGDIITGPPISFLTNGEAPVDLYNSIGFDASCVGNHEFDHGVPNARKLIAQAQFPFLSGSIFYKGTNILFAKPYEIIEKGSLKIGIIGIHGKKAGYETIQVDLVKELEFREQESLLQEYVNLLRPHVDLVIVLAHEGVPAEQSTTDRDVNVEEDFEEDVRMCNNVKGIDLMITGHAHKSIVKPYVASETGTLLCSTRGLGTFVGYLKLQVDQAEKKIISYEGHLEPIYTDQIEPDPIVAERVEYWDNRLKELIDEKIGYAEHNLSRNYFGESLLGNIVTDAVRLHTGADAAFTAPGGLRADIDEGEITVGHVINAVPFNNNILVMEMTGHELKKVLEQSAGMTAGVLEQSGVEMIVDPSANKGCQVIEATINGKPLQEGHIYKIASDDFTCKGGDGFTAFLKGRNIRDTSLIMRDIVINYIRKTGHINNVIEERVKFNESVSSSS</sequence>
<evidence type="ECO:0000259" key="6">
    <source>
        <dbReference type="Pfam" id="PF02872"/>
    </source>
</evidence>
<name>A0A2W6NHF9_9BACL</name>
<dbReference type="GO" id="GO:0000166">
    <property type="term" value="F:nucleotide binding"/>
    <property type="evidence" value="ECO:0007669"/>
    <property type="project" value="UniProtKB-KW"/>
</dbReference>
<dbReference type="InterPro" id="IPR006146">
    <property type="entry name" value="5'-Nucleotdase_CS"/>
</dbReference>
<dbReference type="Gene3D" id="3.90.780.10">
    <property type="entry name" value="5'-Nucleotidase, C-terminal domain"/>
    <property type="match status" value="1"/>
</dbReference>
<reference evidence="7 8" key="1">
    <citation type="submission" date="2018-06" db="EMBL/GenBank/DDBJ databases">
        <title>Isolation of heavy metals resistant Paenibacillus silvae NC2 from Gold-Copper mine in ZiJin, China.</title>
        <authorList>
            <person name="Xu J."/>
            <person name="Mazhar H.S."/>
            <person name="Rensing C."/>
        </authorList>
    </citation>
    <scope>NUCLEOTIDE SEQUENCE [LARGE SCALE GENOMIC DNA]</scope>
    <source>
        <strain evidence="7 8">NC2</strain>
    </source>
</reference>
<keyword evidence="3 4" id="KW-0547">Nucleotide-binding</keyword>
<dbReference type="Pfam" id="PF02872">
    <property type="entry name" value="5_nucleotid_C"/>
    <property type="match status" value="1"/>
</dbReference>
<dbReference type="PANTHER" id="PTHR11575:SF46">
    <property type="entry name" value="PROTEIN USHA"/>
    <property type="match status" value="1"/>
</dbReference>
<dbReference type="AlphaFoldDB" id="A0A2W6NHF9"/>
<evidence type="ECO:0000259" key="5">
    <source>
        <dbReference type="Pfam" id="PF00149"/>
    </source>
</evidence>
<evidence type="ECO:0000313" key="8">
    <source>
        <dbReference type="Proteomes" id="UP000249204"/>
    </source>
</evidence>
<dbReference type="InterPro" id="IPR036907">
    <property type="entry name" value="5'-Nucleotdase_C_sf"/>
</dbReference>
<comment type="similarity">
    <text evidence="4">Belongs to the 5'-nucleotidase family.</text>
</comment>
<evidence type="ECO:0000256" key="2">
    <source>
        <dbReference type="ARBA" id="ARBA00022729"/>
    </source>
</evidence>
<dbReference type="Proteomes" id="UP000249204">
    <property type="component" value="Unassembled WGS sequence"/>
</dbReference>
<dbReference type="InterPro" id="IPR006179">
    <property type="entry name" value="5_nucleotidase/apyrase"/>
</dbReference>
<dbReference type="GO" id="GO:0009166">
    <property type="term" value="P:nucleotide catabolic process"/>
    <property type="evidence" value="ECO:0007669"/>
    <property type="project" value="InterPro"/>
</dbReference>
<dbReference type="SUPFAM" id="SSF55816">
    <property type="entry name" value="5'-nucleotidase (syn. UDP-sugar hydrolase), C-terminal domain"/>
    <property type="match status" value="1"/>
</dbReference>
<dbReference type="CDD" id="cd00845">
    <property type="entry name" value="MPP_UshA_N_like"/>
    <property type="match status" value="1"/>
</dbReference>
<dbReference type="GO" id="GO:0046872">
    <property type="term" value="F:metal ion binding"/>
    <property type="evidence" value="ECO:0007669"/>
    <property type="project" value="UniProtKB-KW"/>
</dbReference>
<keyword evidence="1" id="KW-0479">Metal-binding</keyword>
<dbReference type="GO" id="GO:0008253">
    <property type="term" value="F:5'-nucleotidase activity"/>
    <property type="evidence" value="ECO:0007669"/>
    <property type="project" value="TreeGrafter"/>
</dbReference>
<dbReference type="PROSITE" id="PS00786">
    <property type="entry name" value="5_NUCLEOTIDASE_2"/>
    <property type="match status" value="1"/>
</dbReference>
<proteinExistence type="inferred from homology"/>
<dbReference type="GO" id="GO:0030288">
    <property type="term" value="C:outer membrane-bounded periplasmic space"/>
    <property type="evidence" value="ECO:0007669"/>
    <property type="project" value="TreeGrafter"/>
</dbReference>
<evidence type="ECO:0000256" key="1">
    <source>
        <dbReference type="ARBA" id="ARBA00022723"/>
    </source>
</evidence>
<keyword evidence="2" id="KW-0732">Signal</keyword>
<dbReference type="PRINTS" id="PR01607">
    <property type="entry name" value="APYRASEFAMLY"/>
</dbReference>
<feature type="domain" description="5'-Nucleotidase C-terminal" evidence="6">
    <location>
        <begin position="319"/>
        <end position="462"/>
    </location>
</feature>
<dbReference type="Pfam" id="PF00149">
    <property type="entry name" value="Metallophos"/>
    <property type="match status" value="1"/>
</dbReference>
<protein>
    <submittedName>
        <fullName evidence="7">Bifunctional metallophosphatase/5'-nucleotidase</fullName>
    </submittedName>
</protein>
<dbReference type="SUPFAM" id="SSF56300">
    <property type="entry name" value="Metallo-dependent phosphatases"/>
    <property type="match status" value="1"/>
</dbReference>
<dbReference type="EMBL" id="QKWW01000038">
    <property type="protein sequence ID" value="PZT55065.1"/>
    <property type="molecule type" value="Genomic_DNA"/>
</dbReference>
<feature type="domain" description="Calcineurin-like phosphoesterase" evidence="5">
    <location>
        <begin position="13"/>
        <end position="240"/>
    </location>
</feature>
<dbReference type="InterPro" id="IPR004843">
    <property type="entry name" value="Calcineurin-like_PHP"/>
</dbReference>
<dbReference type="Gene3D" id="3.60.21.10">
    <property type="match status" value="1"/>
</dbReference>